<dbReference type="Proteomes" id="UP000192796">
    <property type="component" value="Unassembled WGS sequence"/>
</dbReference>
<keyword evidence="2" id="KW-1185">Reference proteome</keyword>
<dbReference type="OrthoDB" id="9805336at2"/>
<evidence type="ECO:0000313" key="2">
    <source>
        <dbReference type="Proteomes" id="UP000192796"/>
    </source>
</evidence>
<gene>
    <name evidence="1" type="ORF">A3860_18365</name>
</gene>
<sequence length="505" mass="57206">MENPFKWGKWFLLALLLPLFHFYGNAQNYYAIQGSNYAGSLGIGNNPASIVNTPYKWDITLFGAQEKNATNGIVIHKYSLFSDPNKSQYNFKEGDYRRYAYADYNVNLLNIRYAINRRQAIGFGINLRGYAQLSSGPVRFIDTLKNVGDFFDLGNYNRKLYGDFIHGSWIEVFATWAQTIWDRPDARLNAGITAKISRGISGAYLNVLNGTVAQTIHGNNYDYTMQDVYAEYGHSANYDLWQKDKSTNQNLRDFLTHTRAGFSFDLGVEYLVKAAQVSSVFDEDNYYDYDWKIGLSLLDIGFNQFKYGKNSRILNGFQANITDTVLDQQFANVKDLTEFNQRVVGIAGTIQQPTGIFNIINPARLVLNVDHYITGAWYVNGNASLNLSSLSGSQWRLTELNMLTVTPRWETRRLGFYLPVQFNIKENLWVGGAVKLGPLLLGVHNWATVFAKNKTQNGGAYIALVIRPGKNNNSEQTDKRLDCPRGIAPKFTKNRLGQKLSCPPR</sequence>
<protein>
    <submittedName>
        <fullName evidence="1">Uncharacterized protein</fullName>
    </submittedName>
</protein>
<evidence type="ECO:0000313" key="1">
    <source>
        <dbReference type="EMBL" id="OQP64726.1"/>
    </source>
</evidence>
<proteinExistence type="predicted"/>
<dbReference type="EMBL" id="LVYD01000041">
    <property type="protein sequence ID" value="OQP64726.1"/>
    <property type="molecule type" value="Genomic_DNA"/>
</dbReference>
<organism evidence="1 2">
    <name type="scientific">Niastella vici</name>
    <dbReference type="NCBI Taxonomy" id="1703345"/>
    <lineage>
        <taxon>Bacteria</taxon>
        <taxon>Pseudomonadati</taxon>
        <taxon>Bacteroidota</taxon>
        <taxon>Chitinophagia</taxon>
        <taxon>Chitinophagales</taxon>
        <taxon>Chitinophagaceae</taxon>
        <taxon>Niastella</taxon>
    </lineage>
</organism>
<dbReference type="AlphaFoldDB" id="A0A1V9G2N2"/>
<dbReference type="RefSeq" id="WP_081146538.1">
    <property type="nucleotide sequence ID" value="NZ_LVYD01000041.1"/>
</dbReference>
<comment type="caution">
    <text evidence="1">The sequence shown here is derived from an EMBL/GenBank/DDBJ whole genome shotgun (WGS) entry which is preliminary data.</text>
</comment>
<accession>A0A1V9G2N2</accession>
<name>A0A1V9G2N2_9BACT</name>
<reference evidence="1 2" key="1">
    <citation type="submission" date="2016-03" db="EMBL/GenBank/DDBJ databases">
        <title>Niastella vici sp. nov., isolated from farmland soil.</title>
        <authorList>
            <person name="Chen L."/>
            <person name="Wang D."/>
            <person name="Yang S."/>
            <person name="Wang G."/>
        </authorList>
    </citation>
    <scope>NUCLEOTIDE SEQUENCE [LARGE SCALE GENOMIC DNA]</scope>
    <source>
        <strain evidence="1 2">DJ57</strain>
    </source>
</reference>
<dbReference type="STRING" id="1703345.A3860_18365"/>